<name>A0AAW3ZIL2_9GAMM</name>
<comment type="pathway">
    <text evidence="1">Lipid metabolism.</text>
</comment>
<accession>A0AAW3ZIL2</accession>
<dbReference type="RefSeq" id="WP_192029258.1">
    <property type="nucleotide sequence ID" value="NZ_JACYTR010000013.1"/>
</dbReference>
<dbReference type="InterPro" id="IPR002123">
    <property type="entry name" value="Plipid/glycerol_acylTrfase"/>
</dbReference>
<evidence type="ECO:0000256" key="1">
    <source>
        <dbReference type="ARBA" id="ARBA00005189"/>
    </source>
</evidence>
<dbReference type="GO" id="GO:0006654">
    <property type="term" value="P:phosphatidic acid biosynthetic process"/>
    <property type="evidence" value="ECO:0007669"/>
    <property type="project" value="TreeGrafter"/>
</dbReference>
<dbReference type="Pfam" id="PF01553">
    <property type="entry name" value="Acyltransferase"/>
    <property type="match status" value="1"/>
</dbReference>
<evidence type="ECO:0000313" key="6">
    <source>
        <dbReference type="Proteomes" id="UP000613768"/>
    </source>
</evidence>
<dbReference type="SMART" id="SM00563">
    <property type="entry name" value="PlsC"/>
    <property type="match status" value="1"/>
</dbReference>
<sequence>MGGVVEQALPAGAPQRHGWLVRGFGRMVLALGGWRVVGSFPDQPKLVMLAVPHTSAWDGIWGLAAKLALGVDIRFLAKAELFRGLNRFWLGPILRWFGAVPADRHAATGLVGQTVDLLHSRPVMWVTLAPEGTRKPGKPWRSGFWHIARQADVPVFCAWFDYPSRRIGLGDCIHMSDDCEADIARLREYYRPYRGKHRGVN</sequence>
<organism evidence="5 6">
    <name type="scientific">Pseudomarimonas arenosa</name>
    <dbReference type="NCBI Taxonomy" id="2774145"/>
    <lineage>
        <taxon>Bacteria</taxon>
        <taxon>Pseudomonadati</taxon>
        <taxon>Pseudomonadota</taxon>
        <taxon>Gammaproteobacteria</taxon>
        <taxon>Lysobacterales</taxon>
        <taxon>Lysobacteraceae</taxon>
        <taxon>Pseudomarimonas</taxon>
    </lineage>
</organism>
<protein>
    <submittedName>
        <fullName evidence="5">1-acyl-sn-glycerol-3-phosphate acyltransferase</fullName>
    </submittedName>
</protein>
<keyword evidence="2" id="KW-0808">Transferase</keyword>
<evidence type="ECO:0000313" key="5">
    <source>
        <dbReference type="EMBL" id="MBD8525838.1"/>
    </source>
</evidence>
<dbReference type="Proteomes" id="UP000613768">
    <property type="component" value="Unassembled WGS sequence"/>
</dbReference>
<keyword evidence="3 5" id="KW-0012">Acyltransferase</keyword>
<reference evidence="5 6" key="1">
    <citation type="submission" date="2020-09" db="EMBL/GenBank/DDBJ databases">
        <title>Pseudoxanthomonas sp. CAU 1598 isolated from sand of Yaerae Beach.</title>
        <authorList>
            <person name="Kim W."/>
        </authorList>
    </citation>
    <scope>NUCLEOTIDE SEQUENCE [LARGE SCALE GENOMIC DNA]</scope>
    <source>
        <strain evidence="5 6">CAU 1598</strain>
    </source>
</reference>
<evidence type="ECO:0000256" key="3">
    <source>
        <dbReference type="ARBA" id="ARBA00023315"/>
    </source>
</evidence>
<dbReference type="PANTHER" id="PTHR10434:SF9">
    <property type="entry name" value="PHOSPHOLIPID_GLYCEROL ACYLTRANSFERASE DOMAIN-CONTAINING PROTEIN"/>
    <property type="match status" value="1"/>
</dbReference>
<dbReference type="PANTHER" id="PTHR10434">
    <property type="entry name" value="1-ACYL-SN-GLYCEROL-3-PHOSPHATE ACYLTRANSFERASE"/>
    <property type="match status" value="1"/>
</dbReference>
<dbReference type="AlphaFoldDB" id="A0AAW3ZIL2"/>
<dbReference type="SUPFAM" id="SSF69593">
    <property type="entry name" value="Glycerol-3-phosphate (1)-acyltransferase"/>
    <property type="match status" value="1"/>
</dbReference>
<dbReference type="GO" id="GO:0003841">
    <property type="term" value="F:1-acylglycerol-3-phosphate O-acyltransferase activity"/>
    <property type="evidence" value="ECO:0007669"/>
    <property type="project" value="TreeGrafter"/>
</dbReference>
<evidence type="ECO:0000256" key="2">
    <source>
        <dbReference type="ARBA" id="ARBA00022679"/>
    </source>
</evidence>
<feature type="domain" description="Phospholipid/glycerol acyltransferase" evidence="4">
    <location>
        <begin position="47"/>
        <end position="160"/>
    </location>
</feature>
<keyword evidence="6" id="KW-1185">Reference proteome</keyword>
<proteinExistence type="predicted"/>
<gene>
    <name evidence="5" type="ORF">IFO71_08785</name>
</gene>
<comment type="caution">
    <text evidence="5">The sequence shown here is derived from an EMBL/GenBank/DDBJ whole genome shotgun (WGS) entry which is preliminary data.</text>
</comment>
<dbReference type="EMBL" id="JACYTR010000013">
    <property type="protein sequence ID" value="MBD8525838.1"/>
    <property type="molecule type" value="Genomic_DNA"/>
</dbReference>
<evidence type="ECO:0000259" key="4">
    <source>
        <dbReference type="SMART" id="SM00563"/>
    </source>
</evidence>